<feature type="transmembrane region" description="Helical" evidence="8">
    <location>
        <begin position="417"/>
        <end position="435"/>
    </location>
</feature>
<comment type="subcellular location">
    <subcellularLocation>
        <location evidence="1">Membrane</location>
        <topology evidence="1">Multi-pass membrane protein</topology>
    </subcellularLocation>
</comment>
<evidence type="ECO:0000313" key="10">
    <source>
        <dbReference type="Proteomes" id="UP000597444"/>
    </source>
</evidence>
<keyword evidence="5 8" id="KW-1133">Transmembrane helix</keyword>
<keyword evidence="6 8" id="KW-0472">Membrane</keyword>
<dbReference type="Proteomes" id="UP000597444">
    <property type="component" value="Unassembled WGS sequence"/>
</dbReference>
<dbReference type="RefSeq" id="WP_220202103.1">
    <property type="nucleotide sequence ID" value="NZ_BNJK01000001.1"/>
</dbReference>
<feature type="transmembrane region" description="Helical" evidence="8">
    <location>
        <begin position="358"/>
        <end position="380"/>
    </location>
</feature>
<gene>
    <name evidence="9" type="primary">uraA</name>
    <name evidence="9" type="ORF">KSF_012380</name>
</gene>
<evidence type="ECO:0000256" key="8">
    <source>
        <dbReference type="SAM" id="Phobius"/>
    </source>
</evidence>
<organism evidence="9 10">
    <name type="scientific">Reticulibacter mediterranei</name>
    <dbReference type="NCBI Taxonomy" id="2778369"/>
    <lineage>
        <taxon>Bacteria</taxon>
        <taxon>Bacillati</taxon>
        <taxon>Chloroflexota</taxon>
        <taxon>Ktedonobacteria</taxon>
        <taxon>Ktedonobacterales</taxon>
        <taxon>Reticulibacteraceae</taxon>
        <taxon>Reticulibacter</taxon>
    </lineage>
</organism>
<dbReference type="PANTHER" id="PTHR42810">
    <property type="entry name" value="PURINE PERMEASE C1399.01C-RELATED"/>
    <property type="match status" value="1"/>
</dbReference>
<evidence type="ECO:0000256" key="4">
    <source>
        <dbReference type="ARBA" id="ARBA00022692"/>
    </source>
</evidence>
<dbReference type="GO" id="GO:0005886">
    <property type="term" value="C:plasma membrane"/>
    <property type="evidence" value="ECO:0007669"/>
    <property type="project" value="TreeGrafter"/>
</dbReference>
<comment type="caution">
    <text evidence="9">The sequence shown here is derived from an EMBL/GenBank/DDBJ whole genome shotgun (WGS) entry which is preliminary data.</text>
</comment>
<dbReference type="GO" id="GO:0042907">
    <property type="term" value="F:xanthine transmembrane transporter activity"/>
    <property type="evidence" value="ECO:0007669"/>
    <property type="project" value="TreeGrafter"/>
</dbReference>
<dbReference type="AlphaFoldDB" id="A0A8J3IET4"/>
<feature type="transmembrane region" description="Helical" evidence="8">
    <location>
        <begin position="68"/>
        <end position="84"/>
    </location>
</feature>
<accession>A0A8J3IET4</accession>
<feature type="transmembrane region" description="Helical" evidence="8">
    <location>
        <begin position="179"/>
        <end position="198"/>
    </location>
</feature>
<evidence type="ECO:0000256" key="2">
    <source>
        <dbReference type="ARBA" id="ARBA00008821"/>
    </source>
</evidence>
<evidence type="ECO:0000256" key="5">
    <source>
        <dbReference type="ARBA" id="ARBA00022989"/>
    </source>
</evidence>
<sequence length="470" mass="48470">MSVTNNSDARQPFFQSYFPHWKLKTEGVIAPDERLPWGQTILVGLQHVVAMFGSTVLAPLLLGFDPNTAILFSGIGTLLFFLIVGGRVPSYLGSSFAFIAVVVTATQYAGKGPNPHIDVALGGIVAAGVVYAIIAVIVMLVGYKWIEVLMPPVVTGAIVMAIGLNLAPTAIADASSSAFNGWMALITLLAVAGVAVYLPATLRRLPILLGGIIGYIVSWLGGLAGLGPQIDFTPVAKAAWVGLPTFASPTFTGNAVSLIAPVAVILVAENTGHLKAVAAMTGSNLDRYLGRAFLGDAVATIISGLGGGMGVTTYAENIGAMAVSRIYSSLVFVVAGIVAMLLGLCPKFGALIGTIPQGVIGGLAIVLFGLIAATGGRIWVENQVDFSKSRNLITAAVSLTIGAGMVGNLGITIGNLTVGGIGVVTFAAIILYQILRERYPQPEEAVSADAAVGRNPDEERVVQSPASSEE</sequence>
<feature type="transmembrane region" description="Helical" evidence="8">
    <location>
        <begin position="148"/>
        <end position="167"/>
    </location>
</feature>
<feature type="region of interest" description="Disordered" evidence="7">
    <location>
        <begin position="446"/>
        <end position="470"/>
    </location>
</feature>
<keyword evidence="4 8" id="KW-0812">Transmembrane</keyword>
<feature type="transmembrane region" description="Helical" evidence="8">
    <location>
        <begin position="91"/>
        <end position="109"/>
    </location>
</feature>
<comment type="similarity">
    <text evidence="2">Belongs to the nucleobase:cation symporter-2 (NCS2) (TC 2.A.40) family.</text>
</comment>
<feature type="transmembrane region" description="Helical" evidence="8">
    <location>
        <begin position="330"/>
        <end position="352"/>
    </location>
</feature>
<feature type="transmembrane region" description="Helical" evidence="8">
    <location>
        <begin position="41"/>
        <end position="62"/>
    </location>
</feature>
<dbReference type="NCBIfam" id="TIGR00801">
    <property type="entry name" value="ncs2"/>
    <property type="match status" value="1"/>
</dbReference>
<protein>
    <submittedName>
        <fullName evidence="9">Nitrate reductase</fullName>
    </submittedName>
</protein>
<evidence type="ECO:0000256" key="7">
    <source>
        <dbReference type="SAM" id="MobiDB-lite"/>
    </source>
</evidence>
<feature type="transmembrane region" description="Helical" evidence="8">
    <location>
        <begin position="121"/>
        <end position="141"/>
    </location>
</feature>
<name>A0A8J3IET4_9CHLR</name>
<dbReference type="InterPro" id="IPR006043">
    <property type="entry name" value="NCS2"/>
</dbReference>
<evidence type="ECO:0000256" key="3">
    <source>
        <dbReference type="ARBA" id="ARBA00022448"/>
    </source>
</evidence>
<proteinExistence type="inferred from homology"/>
<evidence type="ECO:0000256" key="6">
    <source>
        <dbReference type="ARBA" id="ARBA00023136"/>
    </source>
</evidence>
<keyword evidence="3" id="KW-0813">Transport</keyword>
<dbReference type="InterPro" id="IPR006042">
    <property type="entry name" value="Xan_ur_permease"/>
</dbReference>
<feature type="transmembrane region" description="Helical" evidence="8">
    <location>
        <begin position="246"/>
        <end position="268"/>
    </location>
</feature>
<reference evidence="9" key="1">
    <citation type="submission" date="2020-10" db="EMBL/GenBank/DDBJ databases">
        <title>Taxonomic study of unclassified bacteria belonging to the class Ktedonobacteria.</title>
        <authorList>
            <person name="Yabe S."/>
            <person name="Wang C.M."/>
            <person name="Zheng Y."/>
            <person name="Sakai Y."/>
            <person name="Cavaletti L."/>
            <person name="Monciardini P."/>
            <person name="Donadio S."/>
        </authorList>
    </citation>
    <scope>NUCLEOTIDE SEQUENCE</scope>
    <source>
        <strain evidence="9">ID150040</strain>
    </source>
</reference>
<dbReference type="EMBL" id="BNJK01000001">
    <property type="protein sequence ID" value="GHO91190.1"/>
    <property type="molecule type" value="Genomic_DNA"/>
</dbReference>
<feature type="transmembrane region" description="Helical" evidence="8">
    <location>
        <begin position="205"/>
        <end position="226"/>
    </location>
</feature>
<evidence type="ECO:0000313" key="9">
    <source>
        <dbReference type="EMBL" id="GHO91190.1"/>
    </source>
</evidence>
<evidence type="ECO:0000256" key="1">
    <source>
        <dbReference type="ARBA" id="ARBA00004141"/>
    </source>
</evidence>
<dbReference type="Pfam" id="PF00860">
    <property type="entry name" value="Xan_ur_permease"/>
    <property type="match status" value="1"/>
</dbReference>
<keyword evidence="10" id="KW-1185">Reference proteome</keyword>
<dbReference type="PANTHER" id="PTHR42810:SF2">
    <property type="entry name" value="PURINE PERMEASE C1399.01C-RELATED"/>
    <property type="match status" value="1"/>
</dbReference>